<dbReference type="EMBL" id="PYSW02000026">
    <property type="protein sequence ID" value="KAG2381833.1"/>
    <property type="molecule type" value="Genomic_DNA"/>
</dbReference>
<evidence type="ECO:0000256" key="1">
    <source>
        <dbReference type="SAM" id="MobiDB-lite"/>
    </source>
</evidence>
<gene>
    <name evidence="2" type="ORF">C9374_006217</name>
</gene>
<dbReference type="RefSeq" id="XP_044547512.1">
    <property type="nucleotide sequence ID" value="XM_044696053.1"/>
</dbReference>
<dbReference type="AlphaFoldDB" id="A0AA88GNQ2"/>
<proteinExistence type="predicted"/>
<evidence type="ECO:0000313" key="2">
    <source>
        <dbReference type="EMBL" id="KAG2381833.1"/>
    </source>
</evidence>
<dbReference type="Proteomes" id="UP000816034">
    <property type="component" value="Unassembled WGS sequence"/>
</dbReference>
<protein>
    <submittedName>
        <fullName evidence="2">Uncharacterized protein</fullName>
    </submittedName>
</protein>
<keyword evidence="3" id="KW-1185">Reference proteome</keyword>
<reference evidence="2 3" key="1">
    <citation type="journal article" date="2018" name="BMC Genomics">
        <title>The genome of Naegleria lovaniensis, the basis for a comparative approach to unravel pathogenicity factors of the human pathogenic amoeba N. fowleri.</title>
        <authorList>
            <person name="Liechti N."/>
            <person name="Schurch N."/>
            <person name="Bruggmann R."/>
            <person name="Wittwer M."/>
        </authorList>
    </citation>
    <scope>NUCLEOTIDE SEQUENCE [LARGE SCALE GENOMIC DNA]</scope>
    <source>
        <strain evidence="2 3">ATCC 30569</strain>
    </source>
</reference>
<feature type="region of interest" description="Disordered" evidence="1">
    <location>
        <begin position="283"/>
        <end position="306"/>
    </location>
</feature>
<comment type="caution">
    <text evidence="2">The sequence shown here is derived from an EMBL/GenBank/DDBJ whole genome shotgun (WGS) entry which is preliminary data.</text>
</comment>
<organism evidence="2 3">
    <name type="scientific">Naegleria lovaniensis</name>
    <name type="common">Amoeba</name>
    <dbReference type="NCBI Taxonomy" id="51637"/>
    <lineage>
        <taxon>Eukaryota</taxon>
        <taxon>Discoba</taxon>
        <taxon>Heterolobosea</taxon>
        <taxon>Tetramitia</taxon>
        <taxon>Eutetramitia</taxon>
        <taxon>Vahlkampfiidae</taxon>
        <taxon>Naegleria</taxon>
    </lineage>
</organism>
<evidence type="ECO:0000313" key="3">
    <source>
        <dbReference type="Proteomes" id="UP000816034"/>
    </source>
</evidence>
<sequence length="306" mass="35004">MNHKRPRALNYNYSISLYFDHDVSDNDLNDIIIVTESRAKLIVPSNRLNVIQVFTDNLEDYQTCFDSLHEDIDQKRFDCILSPSNFQASEHTLMCYTTNKAKHYNTITSLLHLIFHQGIRYDQFNTTFKDKQFKLRISLYNQQDQSAVMKLPGFEEFRSLEQIRNEMTDTMAECNFGPDFSEGAIKVGVKLLAKRANVIIQDDMIQIVKQTNQSVGSCFFFCRVNLASKQDLSSFVNMESAFKTKSGHPVAKRFISSVDKISAKIERNASRYPSMVVTNVKKTSMVTPSPTLSNSSEPKKSHSSTK</sequence>
<feature type="compositionally biased region" description="Polar residues" evidence="1">
    <location>
        <begin position="283"/>
        <end position="292"/>
    </location>
</feature>
<dbReference type="GeneID" id="68098671"/>
<accession>A0AA88GNQ2</accession>
<name>A0AA88GNQ2_NAELO</name>